<keyword evidence="2" id="KW-1185">Reference proteome</keyword>
<protein>
    <submittedName>
        <fullName evidence="1">Uncharacterized protein</fullName>
    </submittedName>
</protein>
<reference evidence="2" key="1">
    <citation type="journal article" date="2023" name="Nat. Plants">
        <title>Single-cell RNA sequencing provides a high-resolution roadmap for understanding the multicellular compartmentation of specialized metabolism.</title>
        <authorList>
            <person name="Sun S."/>
            <person name="Shen X."/>
            <person name="Li Y."/>
            <person name="Li Y."/>
            <person name="Wang S."/>
            <person name="Li R."/>
            <person name="Zhang H."/>
            <person name="Shen G."/>
            <person name="Guo B."/>
            <person name="Wei J."/>
            <person name="Xu J."/>
            <person name="St-Pierre B."/>
            <person name="Chen S."/>
            <person name="Sun C."/>
        </authorList>
    </citation>
    <scope>NUCLEOTIDE SEQUENCE [LARGE SCALE GENOMIC DNA]</scope>
</reference>
<gene>
    <name evidence="1" type="ORF">M9H77_34348</name>
</gene>
<evidence type="ECO:0000313" key="2">
    <source>
        <dbReference type="Proteomes" id="UP001060085"/>
    </source>
</evidence>
<dbReference type="EMBL" id="CM044708">
    <property type="protein sequence ID" value="KAI5648343.1"/>
    <property type="molecule type" value="Genomic_DNA"/>
</dbReference>
<organism evidence="1 2">
    <name type="scientific">Catharanthus roseus</name>
    <name type="common">Madagascar periwinkle</name>
    <name type="synonym">Vinca rosea</name>
    <dbReference type="NCBI Taxonomy" id="4058"/>
    <lineage>
        <taxon>Eukaryota</taxon>
        <taxon>Viridiplantae</taxon>
        <taxon>Streptophyta</taxon>
        <taxon>Embryophyta</taxon>
        <taxon>Tracheophyta</taxon>
        <taxon>Spermatophyta</taxon>
        <taxon>Magnoliopsida</taxon>
        <taxon>eudicotyledons</taxon>
        <taxon>Gunneridae</taxon>
        <taxon>Pentapetalae</taxon>
        <taxon>asterids</taxon>
        <taxon>lamiids</taxon>
        <taxon>Gentianales</taxon>
        <taxon>Apocynaceae</taxon>
        <taxon>Rauvolfioideae</taxon>
        <taxon>Vinceae</taxon>
        <taxon>Catharanthinae</taxon>
        <taxon>Catharanthus</taxon>
    </lineage>
</organism>
<name>A0ACB9ZLL8_CATRO</name>
<proteinExistence type="predicted"/>
<sequence>MVKSSMRLDIGSNNVYTLKMNEKSCKCGKWQEYTLSCSYALAICKDNGTKPNTYVPDIYSQKTYICIYQSNFYPVGHEDFLRDAPYNLTFYPPNINNQQGRKWGTRFRGEMDYRNPGPSLRYCRCRMSEHSRKNYNNPSSSNV</sequence>
<accession>A0ACB9ZLL8</accession>
<comment type="caution">
    <text evidence="1">The sequence shown here is derived from an EMBL/GenBank/DDBJ whole genome shotgun (WGS) entry which is preliminary data.</text>
</comment>
<evidence type="ECO:0000313" key="1">
    <source>
        <dbReference type="EMBL" id="KAI5648343.1"/>
    </source>
</evidence>
<dbReference type="Proteomes" id="UP001060085">
    <property type="component" value="Linkage Group LG08"/>
</dbReference>